<evidence type="ECO:0000313" key="7">
    <source>
        <dbReference type="EMBL" id="CAK1604330.1"/>
    </source>
</evidence>
<dbReference type="PANTHER" id="PTHR11266">
    <property type="entry name" value="PEROXISOMAL MEMBRANE PROTEIN 2, PXMP2 MPV17"/>
    <property type="match status" value="1"/>
</dbReference>
<accession>A0AAV1MAV8</accession>
<dbReference type="InterPro" id="IPR007248">
    <property type="entry name" value="Mpv17_PMP22"/>
</dbReference>
<dbReference type="EMBL" id="CAVLGL010000159">
    <property type="protein sequence ID" value="CAK1604330.1"/>
    <property type="molecule type" value="Genomic_DNA"/>
</dbReference>
<name>A0AAV1MAV8_9NEOP</name>
<feature type="transmembrane region" description="Helical" evidence="6">
    <location>
        <begin position="58"/>
        <end position="76"/>
    </location>
</feature>
<evidence type="ECO:0000256" key="4">
    <source>
        <dbReference type="ARBA" id="ARBA00022989"/>
    </source>
</evidence>
<comment type="caution">
    <text evidence="7">The sequence shown here is derived from an EMBL/GenBank/DDBJ whole genome shotgun (WGS) entry which is preliminary data.</text>
</comment>
<dbReference type="GO" id="GO:0061668">
    <property type="term" value="P:mitochondrial ribosome assembly"/>
    <property type="evidence" value="ECO:0007669"/>
    <property type="project" value="TreeGrafter"/>
</dbReference>
<keyword evidence="8" id="KW-1185">Reference proteome</keyword>
<proteinExistence type="inferred from homology"/>
<dbReference type="PANTHER" id="PTHR11266:SF8">
    <property type="entry name" value="MPV17-LIKE PROTEIN 2"/>
    <property type="match status" value="1"/>
</dbReference>
<evidence type="ECO:0000256" key="5">
    <source>
        <dbReference type="ARBA" id="ARBA00023136"/>
    </source>
</evidence>
<dbReference type="AlphaFoldDB" id="A0AAV1MAV8"/>
<sequence>MKSYFHRGMYILFKRNLLLTNSITSGAFMGIGDLIQQEVEYQYQVLPRRYDWARTGRMFLVGTLMGPMHHYYYVYLDKVLPSADIRTVTKKIICDQIFASPATILCFFYGMGVLENKTLGQSTQEVKHKFKYVYMGDCLFWPPVQFLNFYYLPTHYRVFYINIATMIFNIFLSFIKHYDQHK</sequence>
<comment type="similarity">
    <text evidence="2 6">Belongs to the peroxisomal membrane protein PXMP2/4 family.</text>
</comment>
<dbReference type="GO" id="GO:0005739">
    <property type="term" value="C:mitochondrion"/>
    <property type="evidence" value="ECO:0007669"/>
    <property type="project" value="TreeGrafter"/>
</dbReference>
<evidence type="ECO:0000256" key="1">
    <source>
        <dbReference type="ARBA" id="ARBA00004141"/>
    </source>
</evidence>
<gene>
    <name evidence="7" type="ORF">PARMNEM_LOCUS22562</name>
</gene>
<evidence type="ECO:0000313" key="8">
    <source>
        <dbReference type="Proteomes" id="UP001314205"/>
    </source>
</evidence>
<dbReference type="Pfam" id="PF04117">
    <property type="entry name" value="Mpv17_PMP22"/>
    <property type="match status" value="1"/>
</dbReference>
<feature type="transmembrane region" description="Helical" evidence="6">
    <location>
        <begin position="158"/>
        <end position="175"/>
    </location>
</feature>
<organism evidence="7 8">
    <name type="scientific">Parnassius mnemosyne</name>
    <name type="common">clouded apollo</name>
    <dbReference type="NCBI Taxonomy" id="213953"/>
    <lineage>
        <taxon>Eukaryota</taxon>
        <taxon>Metazoa</taxon>
        <taxon>Ecdysozoa</taxon>
        <taxon>Arthropoda</taxon>
        <taxon>Hexapoda</taxon>
        <taxon>Insecta</taxon>
        <taxon>Pterygota</taxon>
        <taxon>Neoptera</taxon>
        <taxon>Endopterygota</taxon>
        <taxon>Lepidoptera</taxon>
        <taxon>Glossata</taxon>
        <taxon>Ditrysia</taxon>
        <taxon>Papilionoidea</taxon>
        <taxon>Papilionidae</taxon>
        <taxon>Parnassiinae</taxon>
        <taxon>Parnassini</taxon>
        <taxon>Parnassius</taxon>
        <taxon>Driopa</taxon>
    </lineage>
</organism>
<protein>
    <recommendedName>
        <fullName evidence="9">Mpv17-like protein 2</fullName>
    </recommendedName>
</protein>
<feature type="transmembrane region" description="Helical" evidence="6">
    <location>
        <begin position="96"/>
        <end position="114"/>
    </location>
</feature>
<evidence type="ECO:0000256" key="6">
    <source>
        <dbReference type="RuleBase" id="RU363053"/>
    </source>
</evidence>
<keyword evidence="5 6" id="KW-0472">Membrane</keyword>
<evidence type="ECO:0000256" key="2">
    <source>
        <dbReference type="ARBA" id="ARBA00006824"/>
    </source>
</evidence>
<dbReference type="GO" id="GO:0016020">
    <property type="term" value="C:membrane"/>
    <property type="evidence" value="ECO:0007669"/>
    <property type="project" value="UniProtKB-SubCell"/>
</dbReference>
<comment type="subcellular location">
    <subcellularLocation>
        <location evidence="1">Membrane</location>
        <topology evidence="1">Multi-pass membrane protein</topology>
    </subcellularLocation>
</comment>
<evidence type="ECO:0000256" key="3">
    <source>
        <dbReference type="ARBA" id="ARBA00022692"/>
    </source>
</evidence>
<evidence type="ECO:0008006" key="9">
    <source>
        <dbReference type="Google" id="ProtNLM"/>
    </source>
</evidence>
<dbReference type="Proteomes" id="UP001314205">
    <property type="component" value="Unassembled WGS sequence"/>
</dbReference>
<keyword evidence="4 6" id="KW-1133">Transmembrane helix</keyword>
<keyword evidence="3 6" id="KW-0812">Transmembrane</keyword>
<reference evidence="7 8" key="1">
    <citation type="submission" date="2023-11" db="EMBL/GenBank/DDBJ databases">
        <authorList>
            <person name="Hedman E."/>
            <person name="Englund M."/>
            <person name="Stromberg M."/>
            <person name="Nyberg Akerstrom W."/>
            <person name="Nylinder S."/>
            <person name="Jareborg N."/>
            <person name="Kallberg Y."/>
            <person name="Kronander E."/>
        </authorList>
    </citation>
    <scope>NUCLEOTIDE SEQUENCE [LARGE SCALE GENOMIC DNA]</scope>
</reference>